<feature type="region of interest" description="Disordered" evidence="1">
    <location>
        <begin position="355"/>
        <end position="377"/>
    </location>
</feature>
<dbReference type="GO" id="GO:0003824">
    <property type="term" value="F:catalytic activity"/>
    <property type="evidence" value="ECO:0007669"/>
    <property type="project" value="InterPro"/>
</dbReference>
<evidence type="ECO:0000313" key="4">
    <source>
        <dbReference type="Proteomes" id="UP000000305"/>
    </source>
</evidence>
<organism evidence="3 4">
    <name type="scientific">Daphnia pulex</name>
    <name type="common">Water flea</name>
    <dbReference type="NCBI Taxonomy" id="6669"/>
    <lineage>
        <taxon>Eukaryota</taxon>
        <taxon>Metazoa</taxon>
        <taxon>Ecdysozoa</taxon>
        <taxon>Arthropoda</taxon>
        <taxon>Crustacea</taxon>
        <taxon>Branchiopoda</taxon>
        <taxon>Diplostraca</taxon>
        <taxon>Cladocera</taxon>
        <taxon>Anomopoda</taxon>
        <taxon>Daphniidae</taxon>
        <taxon>Daphnia</taxon>
    </lineage>
</organism>
<dbReference type="SUPFAM" id="SSF56219">
    <property type="entry name" value="DNase I-like"/>
    <property type="match status" value="1"/>
</dbReference>
<accession>E9HC42</accession>
<dbReference type="PhylomeDB" id="E9HC42"/>
<dbReference type="STRING" id="6669.E9HC42"/>
<keyword evidence="4" id="KW-1185">Reference proteome</keyword>
<feature type="domain" description="Endonuclease/exonuclease/phosphatase" evidence="2">
    <location>
        <begin position="72"/>
        <end position="267"/>
    </location>
</feature>
<dbReference type="InterPro" id="IPR005135">
    <property type="entry name" value="Endo/exonuclease/phosphatase"/>
</dbReference>
<evidence type="ECO:0000259" key="2">
    <source>
        <dbReference type="Pfam" id="PF03372"/>
    </source>
</evidence>
<proteinExistence type="predicted"/>
<dbReference type="OrthoDB" id="6381896at2759"/>
<dbReference type="eggNOG" id="KOG1075">
    <property type="taxonomic scope" value="Eukaryota"/>
</dbReference>
<dbReference type="PANTHER" id="PTHR46670:SF3">
    <property type="entry name" value="ENDONUCLEASE_EXONUCLEASE_PHOSPHATASE DOMAIN-CONTAINING PROTEIN"/>
    <property type="match status" value="1"/>
</dbReference>
<evidence type="ECO:0000313" key="3">
    <source>
        <dbReference type="EMBL" id="EFX70701.1"/>
    </source>
</evidence>
<dbReference type="Pfam" id="PF03372">
    <property type="entry name" value="Exo_endo_phos"/>
    <property type="match status" value="1"/>
</dbReference>
<dbReference type="PANTHER" id="PTHR46670">
    <property type="entry name" value="ENDO/EXONUCLEASE/PHOSPHATASE DOMAIN-CONTAINING PROTEIN"/>
    <property type="match status" value="1"/>
</dbReference>
<dbReference type="Proteomes" id="UP000000305">
    <property type="component" value="Unassembled WGS sequence"/>
</dbReference>
<dbReference type="InterPro" id="IPR036691">
    <property type="entry name" value="Endo/exonu/phosph_ase_sf"/>
</dbReference>
<dbReference type="KEGG" id="dpx:DAPPUDRAFT_112453"/>
<protein>
    <recommendedName>
        <fullName evidence="2">Endonuclease/exonuclease/phosphatase domain-containing protein</fullName>
    </recommendedName>
</protein>
<dbReference type="InParanoid" id="E9HC42"/>
<name>E9HC42_DAPPU</name>
<dbReference type="AlphaFoldDB" id="E9HC42"/>
<sequence length="377" mass="42381">MLRQYSREELMSFNRPAPPSIPQSRFIRLRLSGLCLFRPTKRPKKRRHRTDQKQYQPSLTAKLCLLNARSIVNKIEALNELVSDARPDILAITETWLTPTNGDHELAACCPSGFSAVHQPRASRRGGGVAVIFKSTISVRRHSHPTFNSFKLIDCSLSLRPIAIRLLVVYRPPASSHSVFRDEFSSLLEQIALTNEKLLIVGDFNLSIRDQPDDAAQRLLDSTEAFGLSQLVTSATHEGGSILDLVFTRSSDDLVRGTSVLGFFSDHRSVLVSLSCRSPRFPSMPISFRRLRDIDPEAFVHDIERLNLITDPSDALDCLVAQYNDGLRSLIDKHAPVVTKNVVLRPSAPWITEATRQTKREASRREDLAETKTHRPS</sequence>
<gene>
    <name evidence="3" type="ORF">DAPPUDRAFT_112453</name>
</gene>
<reference evidence="3 4" key="1">
    <citation type="journal article" date="2011" name="Science">
        <title>The ecoresponsive genome of Daphnia pulex.</title>
        <authorList>
            <person name="Colbourne J.K."/>
            <person name="Pfrender M.E."/>
            <person name="Gilbert D."/>
            <person name="Thomas W.K."/>
            <person name="Tucker A."/>
            <person name="Oakley T.H."/>
            <person name="Tokishita S."/>
            <person name="Aerts A."/>
            <person name="Arnold G.J."/>
            <person name="Basu M.K."/>
            <person name="Bauer D.J."/>
            <person name="Caceres C.E."/>
            <person name="Carmel L."/>
            <person name="Casola C."/>
            <person name="Choi J.H."/>
            <person name="Detter J.C."/>
            <person name="Dong Q."/>
            <person name="Dusheyko S."/>
            <person name="Eads B.D."/>
            <person name="Frohlich T."/>
            <person name="Geiler-Samerotte K.A."/>
            <person name="Gerlach D."/>
            <person name="Hatcher P."/>
            <person name="Jogdeo S."/>
            <person name="Krijgsveld J."/>
            <person name="Kriventseva E.V."/>
            <person name="Kultz D."/>
            <person name="Laforsch C."/>
            <person name="Lindquist E."/>
            <person name="Lopez J."/>
            <person name="Manak J.R."/>
            <person name="Muller J."/>
            <person name="Pangilinan J."/>
            <person name="Patwardhan R.P."/>
            <person name="Pitluck S."/>
            <person name="Pritham E.J."/>
            <person name="Rechtsteiner A."/>
            <person name="Rho M."/>
            <person name="Rogozin I.B."/>
            <person name="Sakarya O."/>
            <person name="Salamov A."/>
            <person name="Schaack S."/>
            <person name="Shapiro H."/>
            <person name="Shiga Y."/>
            <person name="Skalitzky C."/>
            <person name="Smith Z."/>
            <person name="Souvorov A."/>
            <person name="Sung W."/>
            <person name="Tang Z."/>
            <person name="Tsuchiya D."/>
            <person name="Tu H."/>
            <person name="Vos H."/>
            <person name="Wang M."/>
            <person name="Wolf Y.I."/>
            <person name="Yamagata H."/>
            <person name="Yamada T."/>
            <person name="Ye Y."/>
            <person name="Shaw J.R."/>
            <person name="Andrews J."/>
            <person name="Crease T.J."/>
            <person name="Tang H."/>
            <person name="Lucas S.M."/>
            <person name="Robertson H.M."/>
            <person name="Bork P."/>
            <person name="Koonin E.V."/>
            <person name="Zdobnov E.M."/>
            <person name="Grigoriev I.V."/>
            <person name="Lynch M."/>
            <person name="Boore J.L."/>
        </authorList>
    </citation>
    <scope>NUCLEOTIDE SEQUENCE [LARGE SCALE GENOMIC DNA]</scope>
</reference>
<feature type="compositionally biased region" description="Basic and acidic residues" evidence="1">
    <location>
        <begin position="356"/>
        <end position="377"/>
    </location>
</feature>
<dbReference type="Gene3D" id="3.60.10.10">
    <property type="entry name" value="Endonuclease/exonuclease/phosphatase"/>
    <property type="match status" value="1"/>
</dbReference>
<dbReference type="HOGENOM" id="CLU_000680_39_4_1"/>
<evidence type="ECO:0000256" key="1">
    <source>
        <dbReference type="SAM" id="MobiDB-lite"/>
    </source>
</evidence>
<dbReference type="EMBL" id="GL732618">
    <property type="protein sequence ID" value="EFX70701.1"/>
    <property type="molecule type" value="Genomic_DNA"/>
</dbReference>